<protein>
    <submittedName>
        <fullName evidence="1">Uncharacterized protein</fullName>
    </submittedName>
</protein>
<dbReference type="Proteomes" id="UP000324800">
    <property type="component" value="Unassembled WGS sequence"/>
</dbReference>
<organism evidence="1 2">
    <name type="scientific">Streblomastix strix</name>
    <dbReference type="NCBI Taxonomy" id="222440"/>
    <lineage>
        <taxon>Eukaryota</taxon>
        <taxon>Metamonada</taxon>
        <taxon>Preaxostyla</taxon>
        <taxon>Oxymonadida</taxon>
        <taxon>Streblomastigidae</taxon>
        <taxon>Streblomastix</taxon>
    </lineage>
</organism>
<evidence type="ECO:0000313" key="2">
    <source>
        <dbReference type="Proteomes" id="UP000324800"/>
    </source>
</evidence>
<accession>A0A5J4TUC7</accession>
<evidence type="ECO:0000313" key="1">
    <source>
        <dbReference type="EMBL" id="KAA6361867.1"/>
    </source>
</evidence>
<dbReference type="EMBL" id="SNRW01024960">
    <property type="protein sequence ID" value="KAA6361867.1"/>
    <property type="molecule type" value="Genomic_DNA"/>
</dbReference>
<reference evidence="1 2" key="1">
    <citation type="submission" date="2019-03" db="EMBL/GenBank/DDBJ databases">
        <title>Single cell metagenomics reveals metabolic interactions within the superorganism composed of flagellate Streblomastix strix and complex community of Bacteroidetes bacteria on its surface.</title>
        <authorList>
            <person name="Treitli S.C."/>
            <person name="Kolisko M."/>
            <person name="Husnik F."/>
            <person name="Keeling P."/>
            <person name="Hampl V."/>
        </authorList>
    </citation>
    <scope>NUCLEOTIDE SEQUENCE [LARGE SCALE GENOMIC DNA]</scope>
    <source>
        <strain evidence="1">ST1C</strain>
    </source>
</reference>
<gene>
    <name evidence="1" type="ORF">EZS28_042606</name>
</gene>
<sequence>MDYRKKNNVEIVSEVKKICPSKSRQVYKQLMKQDGKTGKGLVPLNLSGDVLGFAHNVTGQHIRNISKKIFIENGSQLSQIGPSWLVNPFRIQKSKSNRLTSTITSSSSYQIDYSQEEDNSLQMNKKKRKRTD</sequence>
<comment type="caution">
    <text evidence="1">The sequence shown here is derived from an EMBL/GenBank/DDBJ whole genome shotgun (WGS) entry which is preliminary data.</text>
</comment>
<dbReference type="AlphaFoldDB" id="A0A5J4TUC7"/>
<proteinExistence type="predicted"/>
<name>A0A5J4TUC7_9EUKA</name>